<accession>A0AAV5T0Z6</accession>
<comment type="caution">
    <text evidence="1">The sequence shown here is derived from an EMBL/GenBank/DDBJ whole genome shotgun (WGS) entry which is preliminary data.</text>
</comment>
<keyword evidence="2" id="KW-1185">Reference proteome</keyword>
<evidence type="ECO:0000313" key="1">
    <source>
        <dbReference type="EMBL" id="GMS87893.1"/>
    </source>
</evidence>
<dbReference type="EMBL" id="BTSX01000003">
    <property type="protein sequence ID" value="GMS87893.1"/>
    <property type="molecule type" value="Genomic_DNA"/>
</dbReference>
<gene>
    <name evidence="1" type="ORF">PENTCL1PPCAC_10068</name>
</gene>
<protein>
    <submittedName>
        <fullName evidence="1">Uncharacterized protein</fullName>
    </submittedName>
</protein>
<feature type="non-terminal residue" evidence="1">
    <location>
        <position position="246"/>
    </location>
</feature>
<evidence type="ECO:0000313" key="2">
    <source>
        <dbReference type="Proteomes" id="UP001432027"/>
    </source>
</evidence>
<dbReference type="AlphaFoldDB" id="A0AAV5T0Z6"/>
<sequence>MNEKLLGLAHHSLHFELIGKLENVQYNMIRDRNSISIRVDQMEKVDKLLVDNILDFHFLLSLLIEMSEEQSLEVRRVESEKLFAYVEFVLSDLQNHIAHEIGSGELGWIHRLRERFRLRVDDLHADFNRGLASDNVLRIRQSFPKKTLALIRPLEATFIEIDEDLAGSSPRITTIGFEQTRVHFHFILPWIVVIDSAPKSEIHLVTAVTVGSIHCNGPFESSLYEYSGLRLYGREIAAAVSTSQRR</sequence>
<organism evidence="1 2">
    <name type="scientific">Pristionchus entomophagus</name>
    <dbReference type="NCBI Taxonomy" id="358040"/>
    <lineage>
        <taxon>Eukaryota</taxon>
        <taxon>Metazoa</taxon>
        <taxon>Ecdysozoa</taxon>
        <taxon>Nematoda</taxon>
        <taxon>Chromadorea</taxon>
        <taxon>Rhabditida</taxon>
        <taxon>Rhabditina</taxon>
        <taxon>Diplogasteromorpha</taxon>
        <taxon>Diplogasteroidea</taxon>
        <taxon>Neodiplogasteridae</taxon>
        <taxon>Pristionchus</taxon>
    </lineage>
</organism>
<reference evidence="1" key="1">
    <citation type="submission" date="2023-10" db="EMBL/GenBank/DDBJ databases">
        <title>Genome assembly of Pristionchus species.</title>
        <authorList>
            <person name="Yoshida K."/>
            <person name="Sommer R.J."/>
        </authorList>
    </citation>
    <scope>NUCLEOTIDE SEQUENCE</scope>
    <source>
        <strain evidence="1">RS0144</strain>
    </source>
</reference>
<proteinExistence type="predicted"/>
<name>A0AAV5T0Z6_9BILA</name>
<dbReference type="Proteomes" id="UP001432027">
    <property type="component" value="Unassembled WGS sequence"/>
</dbReference>